<dbReference type="PANTHER" id="PTHR46473:SF10">
    <property type="entry name" value="LD45603P-RELATED"/>
    <property type="match status" value="1"/>
</dbReference>
<dbReference type="EnsemblMetazoa" id="G17106.2">
    <property type="protein sequence ID" value="G17106.2:cds"/>
    <property type="gene ID" value="G17106"/>
</dbReference>
<evidence type="ECO:0000256" key="10">
    <source>
        <dbReference type="ARBA" id="ARBA00023136"/>
    </source>
</evidence>
<sequence length="716" mass="82392">MDYFPLLLLIPFVSAAYNTNITDYHKFESKVGPEKPNFLCPDSCLTLDWYDRCCTCAGKPIWELNRNISYDPVFVEYINMFGQSKLLSKQPDATFQWLKHEYGRMNALPKNICEYNNTLVSVVLTGNKIQSIEGVNCMWHLDTLDLSQNPVSSISNTTFSGMPNLRVLVLADTNIQRLEPNSFSNFDTEIFLTDLSGNNFKSLDVTNIFFERRPYCNITLSRCNISFSIANSLDLSLNKSYGGGEVLLTDSVINSFHPFTYIFGDSQEKLKQMYKYNIFGRYTFNKLNVSCDCMMGELLLVGEEFFEKFFSGELYYCTSPDHMKGIDVQQAYNDTSPITMDMFVCHKQSFCPRLCSCIEQPNRFRLMVDCSNRNLTSLPSYLPQTIYDIELNCSNNLIKDVQPVNYLNNLTVLDLSGNQVSHISDSVPPELERLETLILTGHELHRLSREFVNLDAGKIWFGQNSISCPCDDIWIESWRKVSKENESNVLMCETESGYISQAEEAFIECLPTDSSGPFWLLFILPCVLLAGLLIAHVFRFDFLLFKRRLQKPKCKSEYTSDIFILCDEENEDVLKVVIDFVLHFENQGYQCFAPPLHGLPGDVREDMLYNNIRNCRSILAILSLPEGNHGDTDEVVTVMNHAWKLYLSNKIENLVAVIFDGKFSEQKSRFPYLSSLNRFNRVFKVRSRKYDIKRKIRETLPFPTCVNNVHKLENLS</sequence>
<evidence type="ECO:0000256" key="12">
    <source>
        <dbReference type="ARBA" id="ARBA00023303"/>
    </source>
</evidence>
<protein>
    <recommendedName>
        <fullName evidence="15">LRRNT domain-containing protein</fullName>
    </recommendedName>
</protein>
<dbReference type="InterPro" id="IPR051432">
    <property type="entry name" value="KCNMA1_auxiliary"/>
</dbReference>
<dbReference type="GO" id="GO:0005886">
    <property type="term" value="C:plasma membrane"/>
    <property type="evidence" value="ECO:0007669"/>
    <property type="project" value="UniProtKB-SubCell"/>
</dbReference>
<feature type="signal peptide" evidence="14">
    <location>
        <begin position="1"/>
        <end position="15"/>
    </location>
</feature>
<evidence type="ECO:0000256" key="1">
    <source>
        <dbReference type="ARBA" id="ARBA00004162"/>
    </source>
</evidence>
<feature type="domain" description="LRRNT" evidence="15">
    <location>
        <begin position="350"/>
        <end position="388"/>
    </location>
</feature>
<dbReference type="SUPFAM" id="SSF52058">
    <property type="entry name" value="L domain-like"/>
    <property type="match status" value="1"/>
</dbReference>
<keyword evidence="9" id="KW-0406">Ion transport</keyword>
<dbReference type="Gene3D" id="3.80.10.10">
    <property type="entry name" value="Ribonuclease Inhibitor"/>
    <property type="match status" value="2"/>
</dbReference>
<keyword evidence="10 13" id="KW-0472">Membrane</keyword>
<proteinExistence type="predicted"/>
<accession>A0A8W8J568</accession>
<keyword evidence="11" id="KW-1015">Disulfide bond</keyword>
<dbReference type="SUPFAM" id="SSF52200">
    <property type="entry name" value="Toll/Interleukin receptor TIR domain"/>
    <property type="match status" value="1"/>
</dbReference>
<evidence type="ECO:0000256" key="2">
    <source>
        <dbReference type="ARBA" id="ARBA00022448"/>
    </source>
</evidence>
<evidence type="ECO:0000256" key="14">
    <source>
        <dbReference type="SAM" id="SignalP"/>
    </source>
</evidence>
<dbReference type="EnsemblMetazoa" id="G17106.4">
    <property type="protein sequence ID" value="G17106.4:cds"/>
    <property type="gene ID" value="G17106"/>
</dbReference>
<dbReference type="SMART" id="SM00013">
    <property type="entry name" value="LRRNT"/>
    <property type="match status" value="1"/>
</dbReference>
<dbReference type="SMART" id="SM00365">
    <property type="entry name" value="LRR_SD22"/>
    <property type="match status" value="3"/>
</dbReference>
<dbReference type="EnsemblMetazoa" id="G17106.3">
    <property type="protein sequence ID" value="G17106.3:cds"/>
    <property type="gene ID" value="G17106"/>
</dbReference>
<keyword evidence="7" id="KW-0677">Repeat</keyword>
<evidence type="ECO:0000256" key="5">
    <source>
        <dbReference type="ARBA" id="ARBA00022692"/>
    </source>
</evidence>
<dbReference type="EnsemblMetazoa" id="G17106.1">
    <property type="protein sequence ID" value="G17106.1:cds"/>
    <property type="gene ID" value="G17106"/>
</dbReference>
<evidence type="ECO:0000256" key="4">
    <source>
        <dbReference type="ARBA" id="ARBA00022614"/>
    </source>
</evidence>
<feature type="chain" id="PRO_5042430968" description="LRRNT domain-containing protein" evidence="14">
    <location>
        <begin position="16"/>
        <end position="716"/>
    </location>
</feature>
<dbReference type="Proteomes" id="UP000005408">
    <property type="component" value="Unassembled WGS sequence"/>
</dbReference>
<dbReference type="InterPro" id="IPR001611">
    <property type="entry name" value="Leu-rich_rpt"/>
</dbReference>
<keyword evidence="6 14" id="KW-0732">Signal</keyword>
<dbReference type="Pfam" id="PF13855">
    <property type="entry name" value="LRR_8"/>
    <property type="match status" value="1"/>
</dbReference>
<dbReference type="PANTHER" id="PTHR46473">
    <property type="entry name" value="GH08155P"/>
    <property type="match status" value="1"/>
</dbReference>
<evidence type="ECO:0000256" key="3">
    <source>
        <dbReference type="ARBA" id="ARBA00022475"/>
    </source>
</evidence>
<evidence type="ECO:0000256" key="6">
    <source>
        <dbReference type="ARBA" id="ARBA00022729"/>
    </source>
</evidence>
<keyword evidence="4" id="KW-0433">Leucine-rich repeat</keyword>
<evidence type="ECO:0000259" key="15">
    <source>
        <dbReference type="SMART" id="SM00013"/>
    </source>
</evidence>
<dbReference type="GO" id="GO:0034220">
    <property type="term" value="P:monoatomic ion transmembrane transport"/>
    <property type="evidence" value="ECO:0007669"/>
    <property type="project" value="UniProtKB-KW"/>
</dbReference>
<evidence type="ECO:0000256" key="7">
    <source>
        <dbReference type="ARBA" id="ARBA00022737"/>
    </source>
</evidence>
<keyword evidence="2" id="KW-0813">Transport</keyword>
<organism evidence="16 17">
    <name type="scientific">Magallana gigas</name>
    <name type="common">Pacific oyster</name>
    <name type="synonym">Crassostrea gigas</name>
    <dbReference type="NCBI Taxonomy" id="29159"/>
    <lineage>
        <taxon>Eukaryota</taxon>
        <taxon>Metazoa</taxon>
        <taxon>Spiralia</taxon>
        <taxon>Lophotrochozoa</taxon>
        <taxon>Mollusca</taxon>
        <taxon>Bivalvia</taxon>
        <taxon>Autobranchia</taxon>
        <taxon>Pteriomorphia</taxon>
        <taxon>Ostreida</taxon>
        <taxon>Ostreoidea</taxon>
        <taxon>Ostreidae</taxon>
        <taxon>Magallana</taxon>
    </lineage>
</organism>
<dbReference type="PROSITE" id="PS51450">
    <property type="entry name" value="LRR"/>
    <property type="match status" value="2"/>
</dbReference>
<evidence type="ECO:0000256" key="8">
    <source>
        <dbReference type="ARBA" id="ARBA00022989"/>
    </source>
</evidence>
<keyword evidence="12" id="KW-0407">Ion channel</keyword>
<evidence type="ECO:0000256" key="11">
    <source>
        <dbReference type="ARBA" id="ARBA00023157"/>
    </source>
</evidence>
<keyword evidence="8 13" id="KW-1133">Transmembrane helix</keyword>
<dbReference type="AlphaFoldDB" id="A0A8W8J568"/>
<dbReference type="SMART" id="SM00369">
    <property type="entry name" value="LRR_TYP"/>
    <property type="match status" value="3"/>
</dbReference>
<dbReference type="InterPro" id="IPR035897">
    <property type="entry name" value="Toll_tir_struct_dom_sf"/>
</dbReference>
<keyword evidence="5 13" id="KW-0812">Transmembrane</keyword>
<feature type="transmembrane region" description="Helical" evidence="13">
    <location>
        <begin position="518"/>
        <end position="538"/>
    </location>
</feature>
<evidence type="ECO:0000256" key="13">
    <source>
        <dbReference type="SAM" id="Phobius"/>
    </source>
</evidence>
<keyword evidence="17" id="KW-1185">Reference proteome</keyword>
<comment type="subcellular location">
    <subcellularLocation>
        <location evidence="1">Cell membrane</location>
        <topology evidence="1">Single-pass membrane protein</topology>
    </subcellularLocation>
</comment>
<name>A0A8W8J568_MAGGI</name>
<evidence type="ECO:0000256" key="9">
    <source>
        <dbReference type="ARBA" id="ARBA00023065"/>
    </source>
</evidence>
<keyword evidence="3" id="KW-1003">Cell membrane</keyword>
<reference evidence="16" key="1">
    <citation type="submission" date="2022-08" db="UniProtKB">
        <authorList>
            <consortium name="EnsemblMetazoa"/>
        </authorList>
    </citation>
    <scope>IDENTIFICATION</scope>
    <source>
        <strain evidence="16">05x7-T-G4-1.051#20</strain>
    </source>
</reference>
<dbReference type="InterPro" id="IPR032675">
    <property type="entry name" value="LRR_dom_sf"/>
</dbReference>
<dbReference type="InterPro" id="IPR000372">
    <property type="entry name" value="LRRNT"/>
</dbReference>
<dbReference type="InterPro" id="IPR003591">
    <property type="entry name" value="Leu-rich_rpt_typical-subtyp"/>
</dbReference>
<evidence type="ECO:0000313" key="16">
    <source>
        <dbReference type="EnsemblMetazoa" id="G17106.1:cds"/>
    </source>
</evidence>
<evidence type="ECO:0000313" key="17">
    <source>
        <dbReference type="Proteomes" id="UP000005408"/>
    </source>
</evidence>